<name>A0A6J6NMQ8_9ZZZZ</name>
<evidence type="ECO:0000256" key="1">
    <source>
        <dbReference type="SAM" id="Phobius"/>
    </source>
</evidence>
<feature type="transmembrane region" description="Helical" evidence="1">
    <location>
        <begin position="6"/>
        <end position="28"/>
    </location>
</feature>
<feature type="transmembrane region" description="Helical" evidence="1">
    <location>
        <begin position="96"/>
        <end position="113"/>
    </location>
</feature>
<sequence>MFLDSLVILGQAFSITLPILISGLFFIASMKLRWLTSLNKPIDFGLTLGKAPLFGPNKNWRGAFFYIFGGTLVTVLLHLAQPSQPWISVVFSNDPYLLGLLACSAYVLGELINSFIKRRLRIAPGSQGNLIQRFFDNTDGALAMGFVLIFGYGMQLSLLLISFAISLVIHASTDVLMRRLKLKSK</sequence>
<organism evidence="2">
    <name type="scientific">freshwater metagenome</name>
    <dbReference type="NCBI Taxonomy" id="449393"/>
    <lineage>
        <taxon>unclassified sequences</taxon>
        <taxon>metagenomes</taxon>
        <taxon>ecological metagenomes</taxon>
    </lineage>
</organism>
<dbReference type="EMBL" id="CAEZXL010000075">
    <property type="protein sequence ID" value="CAB4686108.1"/>
    <property type="molecule type" value="Genomic_DNA"/>
</dbReference>
<proteinExistence type="predicted"/>
<protein>
    <submittedName>
        <fullName evidence="2">Unannotated protein</fullName>
    </submittedName>
</protein>
<keyword evidence="1" id="KW-0472">Membrane</keyword>
<keyword evidence="1" id="KW-1133">Transmembrane helix</keyword>
<dbReference type="InterPro" id="IPR032690">
    <property type="entry name" value="CarS"/>
</dbReference>
<dbReference type="Pfam" id="PF01864">
    <property type="entry name" value="CarS-like"/>
    <property type="match status" value="1"/>
</dbReference>
<dbReference type="PANTHER" id="PTHR39650">
    <property type="entry name" value="CDP-ARCHAEOL SYNTHASE"/>
    <property type="match status" value="1"/>
</dbReference>
<feature type="transmembrane region" description="Helical" evidence="1">
    <location>
        <begin position="158"/>
        <end position="177"/>
    </location>
</feature>
<feature type="transmembrane region" description="Helical" evidence="1">
    <location>
        <begin position="63"/>
        <end position="81"/>
    </location>
</feature>
<keyword evidence="1" id="KW-0812">Transmembrane</keyword>
<gene>
    <name evidence="2" type="ORF">UFOPK2373_00542</name>
</gene>
<reference evidence="2" key="1">
    <citation type="submission" date="2020-05" db="EMBL/GenBank/DDBJ databases">
        <authorList>
            <person name="Chiriac C."/>
            <person name="Salcher M."/>
            <person name="Ghai R."/>
            <person name="Kavagutti S V."/>
        </authorList>
    </citation>
    <scope>NUCLEOTIDE SEQUENCE</scope>
</reference>
<dbReference type="AlphaFoldDB" id="A0A6J6NMQ8"/>
<evidence type="ECO:0000313" key="2">
    <source>
        <dbReference type="EMBL" id="CAB4686108.1"/>
    </source>
</evidence>
<dbReference type="PANTHER" id="PTHR39650:SF1">
    <property type="entry name" value="CDP-ARCHAEOL SYNTHASE"/>
    <property type="match status" value="1"/>
</dbReference>
<accession>A0A6J6NMQ8</accession>